<evidence type="ECO:0000313" key="2">
    <source>
        <dbReference type="EMBL" id="CAJ1083555.1"/>
    </source>
</evidence>
<proteinExistence type="predicted"/>
<feature type="region of interest" description="Disordered" evidence="1">
    <location>
        <begin position="90"/>
        <end position="117"/>
    </location>
</feature>
<evidence type="ECO:0000256" key="1">
    <source>
        <dbReference type="SAM" id="MobiDB-lite"/>
    </source>
</evidence>
<keyword evidence="3" id="KW-1185">Reference proteome</keyword>
<accession>A0AAV1HBX6</accession>
<sequence>MSEEKCKDGAKPRQDEVLQHQSSISTCHSGILMGGRVALAVSLSCPSFSSAPPAIHIPPAATRGPQRPGQGVELESCVMHLNAKQACRLVSPPRADSPPRLTPWHPNRFNTRQHLFS</sequence>
<dbReference type="Proteomes" id="UP001178508">
    <property type="component" value="Chromosome 21"/>
</dbReference>
<organism evidence="2 3">
    <name type="scientific">Xyrichtys novacula</name>
    <name type="common">Pearly razorfish</name>
    <name type="synonym">Hemipteronotus novacula</name>
    <dbReference type="NCBI Taxonomy" id="13765"/>
    <lineage>
        <taxon>Eukaryota</taxon>
        <taxon>Metazoa</taxon>
        <taxon>Chordata</taxon>
        <taxon>Craniata</taxon>
        <taxon>Vertebrata</taxon>
        <taxon>Euteleostomi</taxon>
        <taxon>Actinopterygii</taxon>
        <taxon>Neopterygii</taxon>
        <taxon>Teleostei</taxon>
        <taxon>Neoteleostei</taxon>
        <taxon>Acanthomorphata</taxon>
        <taxon>Eupercaria</taxon>
        <taxon>Labriformes</taxon>
        <taxon>Labridae</taxon>
        <taxon>Xyrichtys</taxon>
    </lineage>
</organism>
<evidence type="ECO:0000313" key="3">
    <source>
        <dbReference type="Proteomes" id="UP001178508"/>
    </source>
</evidence>
<protein>
    <submittedName>
        <fullName evidence="2">Uncharacterized protein</fullName>
    </submittedName>
</protein>
<feature type="compositionally biased region" description="Polar residues" evidence="1">
    <location>
        <begin position="108"/>
        <end position="117"/>
    </location>
</feature>
<dbReference type="AlphaFoldDB" id="A0AAV1HBX6"/>
<dbReference type="EMBL" id="OY660884">
    <property type="protein sequence ID" value="CAJ1083555.1"/>
    <property type="molecule type" value="Genomic_DNA"/>
</dbReference>
<name>A0AAV1HBX6_XYRNO</name>
<gene>
    <name evidence="2" type="ORF">XNOV1_A022570</name>
</gene>
<reference evidence="2" key="1">
    <citation type="submission" date="2023-08" db="EMBL/GenBank/DDBJ databases">
        <authorList>
            <person name="Alioto T."/>
            <person name="Alioto T."/>
            <person name="Gomez Garrido J."/>
        </authorList>
    </citation>
    <scope>NUCLEOTIDE SEQUENCE</scope>
</reference>